<geneLocation type="plasmid" evidence="9 10">
    <name>unnamed</name>
</geneLocation>
<evidence type="ECO:0000256" key="7">
    <source>
        <dbReference type="ARBA" id="ARBA00049244"/>
    </source>
</evidence>
<dbReference type="EC" id="2.7.7.7" evidence="1"/>
<dbReference type="Gene3D" id="1.10.150.870">
    <property type="match status" value="1"/>
</dbReference>
<proteinExistence type="predicted"/>
<dbReference type="InterPro" id="IPR040982">
    <property type="entry name" value="DNA_pol3_finger"/>
</dbReference>
<dbReference type="PANTHER" id="PTHR32294:SF0">
    <property type="entry name" value="DNA POLYMERASE III SUBUNIT ALPHA"/>
    <property type="match status" value="1"/>
</dbReference>
<dbReference type="EMBL" id="CP031358">
    <property type="protein sequence ID" value="AXK44122.1"/>
    <property type="molecule type" value="Genomic_DNA"/>
</dbReference>
<dbReference type="SMART" id="SM00481">
    <property type="entry name" value="POLIIIAc"/>
    <property type="match status" value="1"/>
</dbReference>
<protein>
    <recommendedName>
        <fullName evidence="2">DNA polymerase III subunit alpha</fullName>
        <ecNumber evidence="1">2.7.7.7</ecNumber>
    </recommendedName>
</protein>
<evidence type="ECO:0000313" key="10">
    <source>
        <dbReference type="Proteomes" id="UP000254508"/>
    </source>
</evidence>
<dbReference type="InterPro" id="IPR003141">
    <property type="entry name" value="Pol/His_phosphatase_N"/>
</dbReference>
<comment type="catalytic activity">
    <reaction evidence="7">
        <text>DNA(n) + a 2'-deoxyribonucleoside 5'-triphosphate = DNA(n+1) + diphosphate</text>
        <dbReference type="Rhea" id="RHEA:22508"/>
        <dbReference type="Rhea" id="RHEA-COMP:17339"/>
        <dbReference type="Rhea" id="RHEA-COMP:17340"/>
        <dbReference type="ChEBI" id="CHEBI:33019"/>
        <dbReference type="ChEBI" id="CHEBI:61560"/>
        <dbReference type="ChEBI" id="CHEBI:173112"/>
        <dbReference type="EC" id="2.7.7.7"/>
    </reaction>
</comment>
<dbReference type="Gene3D" id="3.20.20.140">
    <property type="entry name" value="Metal-dependent hydrolases"/>
    <property type="match status" value="1"/>
</dbReference>
<dbReference type="InterPro" id="IPR004805">
    <property type="entry name" value="DnaE2/DnaE/PolC"/>
</dbReference>
<dbReference type="Proteomes" id="UP000254508">
    <property type="component" value="Plasmid unnamed"/>
</dbReference>
<sequence>MAFPAINLRARSSYSIMDSALIAKKMPALAVKADQPAIGLIDRGSLAGALEFSDAARKEGIQPIVGCDFMTKAGRVTVIAENATGWSNLLSLSREQALTPERLLDDEAIIDRAEGLILLAGAPESALNNLLATNKHDANDWLKAMMAAYGDRFYLEIERSTGRRPTEAVLDRISRAYNLPMVATSFAAYSEPKDYDLLELLSAIQHKRLVDDPDLPRPAKGQHFKSTAEFTALFADAKHLLENTARLALRCSPDAAPKATKPMLPAFPDAKGNEEGMLRDMATKGFEERIADVPEAKKPEYRARLATEMDIICKQGFAGYFLIVADFIQWSKEQGIPVGPGRGSGAGSAVAWAMGITDLDPIRWGLLFERFINPERVSLPDFDVDFCQTRRDETIEYVRRKYGDDKVVAIGTHGSWKSRSAFGDAARSLGIPNGQAHAAAQLLPIAAPYSLSETDPESPSYLAPEVRAHFRKDATLERALVMGEALQGFVRQHGRHAAGIIIADPDVGDVVPVMRDPGGGSDLVTQFEMKGVEASGLVKFDFLGLKTTTIIKAAVDHVRASGEEHADLDILQIPFEDEGVIDMLNSGACHGIFQLESEGMVKSLKQVRPTSFEDLVAIISLYRPGPMDNIPTFANRKAGLEPLQLPHPALKDLLTETQGIPVYQEQIMQMAQILAGYTLGGADMLRRAMGKKIQAEMDAQRETFIEGCVVPHVTVTTDTGAELRIPSNKKLKREDGGEPLTAAEAKDAGVKVIISIDPVKVVDIKQHKSLGIDRKRANQHFDTIDKFAGYGFNKSHAAAYALLCWQSAWLKFHHPAAFYAAALTYNSEDFDKMRKIIREARDRGIEMLPPSLEKSGVAFEPEIAEDGTAAVRWGLGSVKGLGSYAAPLVAAVRGKGIKTIEDLAAALASRGNASQQARALAAAGILDPLNRNRQAAAEHLIACLKFECGQAGQSLLFDLTAPTCPSIPDLPRDEKRAAEIDAIGISFDDHPLAGAHSEMRRLSAIQVSRVEDYVGCGAITVLVRVESISKSARGAKSFAKISDTSAELEVELEESVSAGDLIIAEIAKKVKEPKWRLVSYRLYDKTQTPQRMRMDIKASHNWDELRAMLTKSGRGEDRIDILVDLGDKKARKVLPACFNITPDMKAEVEKHPDVLEARMF</sequence>
<dbReference type="InterPro" id="IPR004013">
    <property type="entry name" value="PHP_dom"/>
</dbReference>
<evidence type="ECO:0000259" key="8">
    <source>
        <dbReference type="SMART" id="SM00481"/>
    </source>
</evidence>
<dbReference type="KEGG" id="err:DVR09_16855"/>
<dbReference type="PANTHER" id="PTHR32294">
    <property type="entry name" value="DNA POLYMERASE III SUBUNIT ALPHA"/>
    <property type="match status" value="1"/>
</dbReference>
<dbReference type="Pfam" id="PF17657">
    <property type="entry name" value="DNA_pol3_finger"/>
    <property type="match status" value="1"/>
</dbReference>
<evidence type="ECO:0000256" key="1">
    <source>
        <dbReference type="ARBA" id="ARBA00012417"/>
    </source>
</evidence>
<dbReference type="InterPro" id="IPR029460">
    <property type="entry name" value="DNAPol_HHH"/>
</dbReference>
<keyword evidence="9" id="KW-0614">Plasmid</keyword>
<accession>A0A345YJM0</accession>
<dbReference type="NCBIfam" id="TIGR00594">
    <property type="entry name" value="polc"/>
    <property type="match status" value="1"/>
</dbReference>
<evidence type="ECO:0000256" key="6">
    <source>
        <dbReference type="ARBA" id="ARBA00022932"/>
    </source>
</evidence>
<dbReference type="AlphaFoldDB" id="A0A345YJM0"/>
<dbReference type="GO" id="GO:0006260">
    <property type="term" value="P:DNA replication"/>
    <property type="evidence" value="ECO:0007669"/>
    <property type="project" value="UniProtKB-KW"/>
</dbReference>
<dbReference type="RefSeq" id="WP_115418435.1">
    <property type="nucleotide sequence ID" value="NZ_CP031358.1"/>
</dbReference>
<keyword evidence="10" id="KW-1185">Reference proteome</keyword>
<name>A0A345YJM0_9SPHN</name>
<evidence type="ECO:0000313" key="9">
    <source>
        <dbReference type="EMBL" id="AXK44122.1"/>
    </source>
</evidence>
<evidence type="ECO:0000256" key="3">
    <source>
        <dbReference type="ARBA" id="ARBA00022679"/>
    </source>
</evidence>
<dbReference type="OrthoDB" id="9803237at2"/>
<reference evidence="9 10" key="1">
    <citation type="submission" date="2018-07" db="EMBL/GenBank/DDBJ databases">
        <title>Genome sequence of Erythrobacter strain YH-07, an antagonistic bacterium isolated from Yellow Sea.</title>
        <authorList>
            <person name="Tang T."/>
            <person name="Liu Q."/>
            <person name="Sun X."/>
        </authorList>
    </citation>
    <scope>NUCLEOTIDE SEQUENCE [LARGE SCALE GENOMIC DNA]</scope>
    <source>
        <strain evidence="9 10">YH-07</strain>
        <plasmid evidence="9 10">unnamed</plasmid>
    </source>
</reference>
<keyword evidence="4 9" id="KW-0548">Nucleotidyltransferase</keyword>
<evidence type="ECO:0000256" key="5">
    <source>
        <dbReference type="ARBA" id="ARBA00022705"/>
    </source>
</evidence>
<dbReference type="Pfam" id="PF07733">
    <property type="entry name" value="DNA_pol3_alpha"/>
    <property type="match status" value="1"/>
</dbReference>
<feature type="domain" description="Polymerase/histidinol phosphatase N-terminal" evidence="8">
    <location>
        <begin position="6"/>
        <end position="73"/>
    </location>
</feature>
<dbReference type="GO" id="GO:0008408">
    <property type="term" value="F:3'-5' exonuclease activity"/>
    <property type="evidence" value="ECO:0007669"/>
    <property type="project" value="InterPro"/>
</dbReference>
<evidence type="ECO:0000256" key="4">
    <source>
        <dbReference type="ARBA" id="ARBA00022695"/>
    </source>
</evidence>
<dbReference type="Pfam" id="PF02811">
    <property type="entry name" value="PHP"/>
    <property type="match status" value="1"/>
</dbReference>
<evidence type="ECO:0000256" key="2">
    <source>
        <dbReference type="ARBA" id="ARBA00019114"/>
    </source>
</evidence>
<organism evidence="9 10">
    <name type="scientific">Erythrobacter aureus</name>
    <dbReference type="NCBI Taxonomy" id="2182384"/>
    <lineage>
        <taxon>Bacteria</taxon>
        <taxon>Pseudomonadati</taxon>
        <taxon>Pseudomonadota</taxon>
        <taxon>Alphaproteobacteria</taxon>
        <taxon>Sphingomonadales</taxon>
        <taxon>Erythrobacteraceae</taxon>
        <taxon>Erythrobacter/Porphyrobacter group</taxon>
        <taxon>Erythrobacter</taxon>
    </lineage>
</organism>
<keyword evidence="6" id="KW-0239">DNA-directed DNA polymerase</keyword>
<dbReference type="GO" id="GO:0003887">
    <property type="term" value="F:DNA-directed DNA polymerase activity"/>
    <property type="evidence" value="ECO:0007669"/>
    <property type="project" value="UniProtKB-KW"/>
</dbReference>
<keyword evidence="3 9" id="KW-0808">Transferase</keyword>
<dbReference type="InterPro" id="IPR011708">
    <property type="entry name" value="DNA_pol3_alpha_NTPase_dom"/>
</dbReference>
<dbReference type="Pfam" id="PF14579">
    <property type="entry name" value="HHH_6"/>
    <property type="match status" value="1"/>
</dbReference>
<keyword evidence="5" id="KW-0235">DNA replication</keyword>
<gene>
    <name evidence="9" type="primary">dnaE</name>
    <name evidence="9" type="ORF">DVR09_16855</name>
</gene>